<dbReference type="Proteomes" id="UP000784294">
    <property type="component" value="Unassembled WGS sequence"/>
</dbReference>
<proteinExistence type="predicted"/>
<keyword evidence="3" id="KW-1185">Reference proteome</keyword>
<feature type="compositionally biased region" description="Basic residues" evidence="1">
    <location>
        <begin position="52"/>
        <end position="62"/>
    </location>
</feature>
<gene>
    <name evidence="2" type="ORF">PXEA_LOCUS1850</name>
</gene>
<dbReference type="EMBL" id="CAAALY010003900">
    <property type="protein sequence ID" value="VEL08410.1"/>
    <property type="molecule type" value="Genomic_DNA"/>
</dbReference>
<sequence length="178" mass="19205">MDGRRDVTTARPSGAEWASRPRRLRHSYRMIPRPLTVREARIFDPPISCPHTHTHKHTHREHAKGEEESEVTKRHAGPERMINWIPAVILTAKVSLYLHGRNGGGGGGGGEDNKGSGGYADKIGWLRRRGGEGRKDGQTTAHCAGGGGGGGDEPTGQGHGMNAVTDENVVKTSSYRMG</sequence>
<evidence type="ECO:0000313" key="2">
    <source>
        <dbReference type="EMBL" id="VEL08410.1"/>
    </source>
</evidence>
<feature type="compositionally biased region" description="Basic and acidic residues" evidence="1">
    <location>
        <begin position="63"/>
        <end position="77"/>
    </location>
</feature>
<feature type="region of interest" description="Disordered" evidence="1">
    <location>
        <begin position="130"/>
        <end position="178"/>
    </location>
</feature>
<accession>A0A448WCG1</accession>
<evidence type="ECO:0000256" key="1">
    <source>
        <dbReference type="SAM" id="MobiDB-lite"/>
    </source>
</evidence>
<name>A0A448WCG1_9PLAT</name>
<comment type="caution">
    <text evidence="2">The sequence shown here is derived from an EMBL/GenBank/DDBJ whole genome shotgun (WGS) entry which is preliminary data.</text>
</comment>
<protein>
    <submittedName>
        <fullName evidence="2">Uncharacterized protein</fullName>
    </submittedName>
</protein>
<feature type="compositionally biased region" description="Gly residues" evidence="1">
    <location>
        <begin position="144"/>
        <end position="159"/>
    </location>
</feature>
<reference evidence="2" key="1">
    <citation type="submission" date="2018-11" db="EMBL/GenBank/DDBJ databases">
        <authorList>
            <consortium name="Pathogen Informatics"/>
        </authorList>
    </citation>
    <scope>NUCLEOTIDE SEQUENCE</scope>
</reference>
<dbReference type="AlphaFoldDB" id="A0A448WCG1"/>
<feature type="region of interest" description="Disordered" evidence="1">
    <location>
        <begin position="46"/>
        <end position="77"/>
    </location>
</feature>
<organism evidence="2 3">
    <name type="scientific">Protopolystoma xenopodis</name>
    <dbReference type="NCBI Taxonomy" id="117903"/>
    <lineage>
        <taxon>Eukaryota</taxon>
        <taxon>Metazoa</taxon>
        <taxon>Spiralia</taxon>
        <taxon>Lophotrochozoa</taxon>
        <taxon>Platyhelminthes</taxon>
        <taxon>Monogenea</taxon>
        <taxon>Polyopisthocotylea</taxon>
        <taxon>Polystomatidea</taxon>
        <taxon>Polystomatidae</taxon>
        <taxon>Protopolystoma</taxon>
    </lineage>
</organism>
<evidence type="ECO:0000313" key="3">
    <source>
        <dbReference type="Proteomes" id="UP000784294"/>
    </source>
</evidence>